<dbReference type="Proteomes" id="UP001143486">
    <property type="component" value="Unassembled WGS sequence"/>
</dbReference>
<evidence type="ECO:0000313" key="3">
    <source>
        <dbReference type="Proteomes" id="UP001143486"/>
    </source>
</evidence>
<proteinExistence type="predicted"/>
<keyword evidence="3" id="KW-1185">Reference proteome</keyword>
<dbReference type="GO" id="GO:0016791">
    <property type="term" value="F:phosphatase activity"/>
    <property type="evidence" value="ECO:0007669"/>
    <property type="project" value="TreeGrafter"/>
</dbReference>
<reference evidence="2" key="1">
    <citation type="journal article" date="2014" name="Int. J. Syst. Evol. Microbiol.">
        <title>Complete genome sequence of Corynebacterium casei LMG S-19264T (=DSM 44701T), isolated from a smear-ripened cheese.</title>
        <authorList>
            <consortium name="US DOE Joint Genome Institute (JGI-PGF)"/>
            <person name="Walter F."/>
            <person name="Albersmeier A."/>
            <person name="Kalinowski J."/>
            <person name="Ruckert C."/>
        </authorList>
    </citation>
    <scope>NUCLEOTIDE SEQUENCE</scope>
    <source>
        <strain evidence="2">VKM B-1513</strain>
    </source>
</reference>
<dbReference type="CDD" id="cd07423">
    <property type="entry name" value="MPP_Prp_like"/>
    <property type="match status" value="1"/>
</dbReference>
<dbReference type="PANTHER" id="PTHR42850">
    <property type="entry name" value="METALLOPHOSPHOESTERASE"/>
    <property type="match status" value="1"/>
</dbReference>
<dbReference type="GO" id="GO:0005737">
    <property type="term" value="C:cytoplasm"/>
    <property type="evidence" value="ECO:0007669"/>
    <property type="project" value="TreeGrafter"/>
</dbReference>
<gene>
    <name evidence="2" type="ORF">GCM10017621_21060</name>
</gene>
<accession>A0A9W6IM84</accession>
<comment type="caution">
    <text evidence="2">The sequence shown here is derived from an EMBL/GenBank/DDBJ whole genome shotgun (WGS) entry which is preliminary data.</text>
</comment>
<dbReference type="EMBL" id="BSFE01000005">
    <property type="protein sequence ID" value="GLK52598.1"/>
    <property type="molecule type" value="Genomic_DNA"/>
</dbReference>
<dbReference type="AlphaFoldDB" id="A0A9W6IM84"/>
<dbReference type="PANTHER" id="PTHR42850:SF7">
    <property type="entry name" value="BIS(5'-NUCLEOSYL)-TETRAPHOSPHATASE PRPE [ASYMMETRICAL]"/>
    <property type="match status" value="1"/>
</dbReference>
<name>A0A9W6IM84_9PROT</name>
<evidence type="ECO:0000313" key="2">
    <source>
        <dbReference type="EMBL" id="GLK52598.1"/>
    </source>
</evidence>
<dbReference type="InterPro" id="IPR004843">
    <property type="entry name" value="Calcineurin-like_PHP"/>
</dbReference>
<organism evidence="2 3">
    <name type="scientific">Maricaulis virginensis</name>
    <dbReference type="NCBI Taxonomy" id="144022"/>
    <lineage>
        <taxon>Bacteria</taxon>
        <taxon>Pseudomonadati</taxon>
        <taxon>Pseudomonadota</taxon>
        <taxon>Alphaproteobacteria</taxon>
        <taxon>Maricaulales</taxon>
        <taxon>Maricaulaceae</taxon>
        <taxon>Maricaulis</taxon>
    </lineage>
</organism>
<evidence type="ECO:0000259" key="1">
    <source>
        <dbReference type="Pfam" id="PF00149"/>
    </source>
</evidence>
<protein>
    <recommendedName>
        <fullName evidence="1">Calcineurin-like phosphoesterase domain-containing protein</fullName>
    </recommendedName>
</protein>
<dbReference type="SUPFAM" id="SSF56300">
    <property type="entry name" value="Metallo-dependent phosphatases"/>
    <property type="match status" value="1"/>
</dbReference>
<dbReference type="Gene3D" id="3.60.21.10">
    <property type="match status" value="1"/>
</dbReference>
<dbReference type="InterPro" id="IPR041780">
    <property type="entry name" value="MPP_PrpE-like"/>
</dbReference>
<reference evidence="2" key="2">
    <citation type="submission" date="2023-01" db="EMBL/GenBank/DDBJ databases">
        <authorList>
            <person name="Sun Q."/>
            <person name="Evtushenko L."/>
        </authorList>
    </citation>
    <scope>NUCLEOTIDE SEQUENCE</scope>
    <source>
        <strain evidence="2">VKM B-1513</strain>
    </source>
</reference>
<dbReference type="InterPro" id="IPR050126">
    <property type="entry name" value="Ap4A_hydrolase"/>
</dbReference>
<dbReference type="Pfam" id="PF00149">
    <property type="entry name" value="Metallophos"/>
    <property type="match status" value="1"/>
</dbReference>
<feature type="domain" description="Calcineurin-like phosphoesterase" evidence="1">
    <location>
        <begin position="19"/>
        <end position="216"/>
    </location>
</feature>
<dbReference type="InterPro" id="IPR029052">
    <property type="entry name" value="Metallo-depent_PP-like"/>
</dbReference>
<sequence length="265" mass="29670">MDMMTNPTAPDRFIDDSGPFDLIGDVHGCAGELERLLHRLGYEVRYEGVAGSRDYRIRHPEGRKAVLLGDLVDRGPRTPDVMRLAMHLVETGAGYCVVGNHDDKFRRWLAGRDVKVSHGLDATIAQFRRESDDFRRQVATFIDSLPHHLLLDGGELVVAHAGVHADMHGEDTTRVRAFAMFGEVTGERDLHGLPVRRNWARKYSGTATVVHGHVAEPEVREHNNVVCVDTGCVFGGHLTALRWPERDLVQVPAEQAWYASPRWEG</sequence>